<comment type="similarity">
    <text evidence="5">Belongs to the polycystin family.</text>
</comment>
<evidence type="ECO:0000256" key="25">
    <source>
        <dbReference type="ARBA" id="ARBA00023273"/>
    </source>
</evidence>
<dbReference type="CDD" id="cd05535">
    <property type="entry name" value="POLBc_epsilon"/>
    <property type="match status" value="1"/>
</dbReference>
<dbReference type="GO" id="GO:0005509">
    <property type="term" value="F:calcium ion binding"/>
    <property type="evidence" value="ECO:0007669"/>
    <property type="project" value="InterPro"/>
</dbReference>
<evidence type="ECO:0000256" key="2">
    <source>
        <dbReference type="ARBA" id="ARBA00004138"/>
    </source>
</evidence>
<evidence type="ECO:0000256" key="1">
    <source>
        <dbReference type="ARBA" id="ARBA00004123"/>
    </source>
</evidence>
<comment type="subcellular location">
    <subcellularLocation>
        <location evidence="3">Cell membrane</location>
        <topology evidence="3">Multi-pass membrane protein</topology>
    </subcellularLocation>
    <subcellularLocation>
        <location evidence="2">Cell projection</location>
        <location evidence="2">Cilium</location>
    </subcellularLocation>
    <subcellularLocation>
        <location evidence="1">Nucleus</location>
    </subcellularLocation>
</comment>
<dbReference type="Gene3D" id="2.60.40.10">
    <property type="entry name" value="Immunoglobulins"/>
    <property type="match status" value="1"/>
</dbReference>
<keyword evidence="34" id="KW-1185">Reference proteome</keyword>
<dbReference type="Pfam" id="PF08490">
    <property type="entry name" value="DUF1744"/>
    <property type="match status" value="1"/>
</dbReference>
<dbReference type="InterPro" id="IPR013697">
    <property type="entry name" value="DNA_pol_e_suA_C"/>
</dbReference>
<dbReference type="CDD" id="cd01752">
    <property type="entry name" value="PLAT_polycystin"/>
    <property type="match status" value="1"/>
</dbReference>
<keyword evidence="8" id="KW-0004">4Fe-4S</keyword>
<keyword evidence="13" id="KW-0479">Metal-binding</keyword>
<dbReference type="GO" id="GO:0008622">
    <property type="term" value="C:epsilon DNA polymerase complex"/>
    <property type="evidence" value="ECO:0007669"/>
    <property type="project" value="InterPro"/>
</dbReference>
<evidence type="ECO:0000256" key="4">
    <source>
        <dbReference type="ARBA" id="ARBA00005755"/>
    </source>
</evidence>
<comment type="caution">
    <text evidence="27">Lacks conserved residue(s) required for the propagation of feature annotation.</text>
</comment>
<dbReference type="InterPro" id="IPR054475">
    <property type="entry name" value="Znf-DPOE"/>
</dbReference>
<dbReference type="GO" id="GO:0006297">
    <property type="term" value="P:nucleotide-excision repair, DNA gap filling"/>
    <property type="evidence" value="ECO:0007669"/>
    <property type="project" value="TreeGrafter"/>
</dbReference>
<dbReference type="FunFam" id="2.60.60.20:FF:000022">
    <property type="entry name" value="Uncharacterized protein"/>
    <property type="match status" value="1"/>
</dbReference>
<dbReference type="CDD" id="cd05779">
    <property type="entry name" value="DNA_polB_epsilon_exo"/>
    <property type="match status" value="1"/>
</dbReference>
<dbReference type="Gene3D" id="3.30.420.10">
    <property type="entry name" value="Ribonuclease H-like superfamily/Ribonuclease H"/>
    <property type="match status" value="1"/>
</dbReference>
<dbReference type="InterPro" id="IPR036397">
    <property type="entry name" value="RNaseH_sf"/>
</dbReference>
<evidence type="ECO:0000256" key="23">
    <source>
        <dbReference type="ARBA" id="ARBA00023180"/>
    </source>
</evidence>
<dbReference type="Pfam" id="PF23250">
    <property type="entry name" value="zf_DPOE_2"/>
    <property type="match status" value="1"/>
</dbReference>
<dbReference type="SMART" id="SM00486">
    <property type="entry name" value="POLBc"/>
    <property type="match status" value="1"/>
</dbReference>
<feature type="transmembrane region" description="Helical" evidence="29">
    <location>
        <begin position="4874"/>
        <end position="4892"/>
    </location>
</feature>
<sequence>MVLMNSGRYKADQQRFSENSSKQEDTSERRLQQSLFNDEIDAKFGFVRYKDPVERKAWLYNMHATEVLDEDKRLISAVDYYFIEDDGGRFKTTLPFKPYFYVATINGTEQEVASHLARKYSELISKVEIVQKENLDLPNHLSGLKGKFVKLIFTTVNDLMKVRKEIMPYVKKNKDKLNNSASFNEILNKNSDSSVSKKQFEQFDNIIDIREYDVPYHVRVSIDLKIFIGHWYFVKGRGNMPPEIKLCEELLQPAEITVLAYDIETTKLPLKFPDSSFDQIMMISYMIDGQGFLLTNREIVSGDVDDFEFTPKPEFEGNFTVFNEENEEKLIQKFFDHILEVKPLVFVTYNGDNFDFKFVEARAAVYELNMLKEIGFSANRDGFYLSRPSAHLDCLHWVKRDSYLPVGSHNLKAVAKAKLRYDPVELDPEDMCRMASEQPQILASYSVSDAVATYYLYMKYVHPFIFALCTIIPMDPDEVLRKGSGTLCESLLMVQAYHANIIFPNKQETVLNKLTEDGHVLDQETYVGGHVESLEAGVFRANLPCRFRLVPEAFQKLMGDVERTLCHAIEVEEGIPISDVLNLKEVTDEIVEKLRKLRDCPSRLENPIIYHLDVGAMYPNIILTNRLQPSAMVDETTCAACDYNKPGARCRRVMPWTWRGEIMPASRGEFQRIQQQLETEMFPSSTPGAKPIPFHELNKEEQCAIEKKRLTEYCRKAYKKTHVTKIEVRNSTICQQENSFYVDTVRAFRDRRYEFKGMLKVAKKKVAEAVAKGDASAIKSSKTLEVLYDSLQLAHKCILNSFYGYVMRRGARWYSMEMAGIVCHTGAGIITKAREIVEQIGRPLELDTDGIWCILPSSFPENFTIKTSNPKKPKLHISYPGAMLNVIVQDHNTNDQYHELVDKENRVYEIRKENSIFFEVDGPYLAMVLPASKEEGKKLKKRYAVFNFDGSLAELKGFEVKRRGELQLIKIFQSSVFEAFLKGNTLAECYASVAKVADYWLDVLYTKAVNMPDKELFDLISENRSMSRKLAEYEGQKSTSISTAKRLAEFLGDQMVKDAGLSCRFIISKKPEGSPVTERAIPLAIFQAEPSVKKHYLRKWLKSPGLTDFDIRLILDWEYYIERFSSTVQKIITIPAALQQVPNPVPRVAHPDWLHKRLLEKNDSLKQKKITEIFFHKEKTYDEGTCSEDIPDIEDQFLPSTSSAGLPVCTKRKATSSAKNSRLNKKQRANLTEAELAMTWQEYLGPQPSLGKTREEIINWLKYQKKKWAFQIQQRKAKSVGQGSNLPPISKTSIGGNKTFTDIGQFLRKAKRTVLDSPWQIIQIAETGKLGIYKLWVLIENDLHSIKLNIPRIFYVNQRVPKQGESPLWKKVNRILPRSHQVHNLYEYTIEEEVYQQHSNDILAELSLPHVEGVYETQVSLLFRALIELGCVCSVSRKFVRQYASSDSDVYNLRHLEFRTLAQHNYLEAGSLKLLYLYHHACGQKSMFGFFFPPSKKAVIYVLDTVKTNQMPNLTNLFTAERNAKLLSGVDPALLPESDYTFEIHIEKDIKLVYRGLQKYLMAYKDEKRGPTAVVIQSPIPPQDVCTLMPSFSEFPVISIHINDSDMLYQVMDWQRVGSKTMLKHFMNVESAISVLLEQCRYFHIPIGNLPQDASLFGSDVFYARHLQKQNFILWCSSTERPDLGGKEADDNRLLAESENVLAEVNKTDAYPSVCIELLIEGMAVTTVLQAQNLIEMEGTNASIAFDARSVSSLADMMNGQGVTSNLGVYDESALCAGAFHVLRTMVASWVRDVVQYKNVFADNQIVNFYRWLRCPQSLLYEPAIKQILNNLMKKMFTQVIHEYQKLGAIVVYASYNRIILCTKRKSVEDAQAYAEYVNECIQGKEIFHGLQFELTACWEYLLWLDTANFGGIKVQNDKKSETSNVEEATDSEITDSLADEEENEKRSLTLCFHIAKFLPKVAAIDDNFYNVVADYIQEAYSYYKDNADSIVNPPNPSQIPVPDENSDDNPTALVKYIRSNLAHKLYILVEKIKKKLPSEIGPNGENIFPILPGSYLKMTSPALEFTKAICKVLSLDNSLGDVVLKVRRDLLRIVGVKEFSDEAEWRDPCLSFLLTEVICKGCSTCSNIDLCREQYVINELTGIPVWLCSICKFPYDTKEIESMMIECVHRKSMAHVLQDLQCVKCKMIKDRNMTRYCSCAGKFTILLPKDDLTMTLRTFLNIADHFQMKKLKDIVQWNNDAKGDSLCQEFNYDSPEFHVSPGGYLIDSLTQDLCKQQCAEQKFSYIGLMVGTYCLCGNDLSDFSEVDSSLCNMYCSGNSEEICGSNDTNLIYTMEAAYIGTVDNISLIIDDELFFTNKAVKIEAQVEVSTKITVTFQFGDGSRYKLSEEPYVIEKNYKVPGVYTVLASIQDISGVNPEIFAESTITVEHQKARYQVKCPKVVTAEVQSNCILLVFTGSSLSMDFSMNEDEEMSSDVEIPDPFFIGIGQPIPPHINETQATRISDKAIHLTYAKVQFKGQLLGFEYYVMEKGNFEFLVLSPTCDSASYCQDSLECDSSCNLWNVRKCGDDRSLCSYISQCIDMENLPTCYKNSTQSLNYETKYSFKVEAADIGYNYFSISDEDNYDIVPGDIFGFQVEGSSSLWFRNSTINEIENGIEDVSDGQGLGVLHYLQAIVVEPVNITLAYTYNNTGNYSISVTLKDLSSEYPDVLYLPVQIPLSNVTLEIHQVNIVVGMKVSANIRAKGSNLKFYWDYFDTEEQETFDDPMPEEGLFKNISCSSSGDYVLSVNVSNLWNSEYVSAEFHCFESIGRNWSLSSNSPKSTPPGKISFDLNFLGSKLPTSVNYVIDFGDGFVNEAIEITSENDEWKTTFSHNYENNGNFSVIVNISNPVDYEIFELVVQIYEKMSNLFVDPFYIVSGSYPEDRLELKGKNKTDVPKDAILYFENNITGHVTLYKMEFDDGSFSTNFTQNIIDHSFPEIGEWSITFTAWNSEVDEYSNEVKLLVRILNSVSDIAFNASTTDTEIDEIVEFEIITSELDSYTCLMFDGGDDGRFIGFGNKDVCTLYYDEGQFKFVTKSSTSRKRREANKAEWKDENTIRILYSYGYGGVFPAAVDVFNSVSRLRKNITISVSDGDYKAPLVWIDKNSTDIERPIECQRGYDCRYETTAIFRNNESYLASHRWTAYSIDSSGKEEEIDITDLKTHNCSAIRIIKRSLAIGLYKLRYTLTVYAEDEETKKEEANDDKEEFNDYYYRANQNSDDDEENLSILLENRTILGRRSVFSYLKIIPTPLIPMLINGGASYITRGFGQKVSLEPTIYTEDPDFPDEQNYEVTWFCVRSDKNETLKKLKKYDYDHGNISGPITDRSSINEGDEDGGCFGKGPGLIEIGTSDYELNSNTFWTWSAVYRIFAVIKKEEKITEGQLYIKVLEDRPPSLRVMCEKRIACFPDLQGLYINPNAWIPLKVECIEDCGDGTLQYEWKVYSSNLKTWERNTIDNWEEHVIVDYDRMGLNQSLYALNPDVHVYLVEVTGIIPASDIPKGISSLFLIINHPPANGKCNINASSGMALLDHFSIEFWAGKTKKAMKYMITAFMTDLPTENELEEYDKLRLFDKALAEGKMALASQIVIAKNSILMEYRRLRNRRGDFDDVSERAIDIRWNEYLELEGIDSSYYTPQARDEIREELREVMEKQMDRDAMVKNKEITRLLRLPMEALPDAEIFGGALSAVADNGPTDLSGKLKIMRGMENMFQIINITEVPHPEDKKIVFSQFGNLADTIAGSLAESNIGGNFLPGEIKRAEEELDYNATEPNYFIFYVEGNRSEVQMHLRDRAVEAAKDDQSTEAKEMVLKIKDMISAIQQNCMEEIMVGPEPFYTESRSGFQMTFFKNYASNLSGEIIQQGNSSITLPDLCIVLNDQCKENDLAVGVQAVRWTQPLESYGADSNKLSEHSNVIQVEITPREGNSTIPVTNSSQPFKICIPVSNANSGGEMEYIVPSFKRSDDILVYHTLFIESSGITATVSIKPDDASAPLIVLYKYGELPSLLDYDDIMPIQDLEFVNGVYTLFIGSDIINEGGKNLSIGIGHAANTTDLKTFFDNPDEYNLTVINMTNQFSSNYAIEITTTGCYYFSDFEEKWSTKGCKLGATPLPDNEASDKYVYEILVFTGHQRNAGTQSNVFFIVSGEEDETEVRHLADDKRPILQKGSIDVFVMSVPRSLGQLNYLRIWHDNSGSGKWSSWYCQYIVFRDVQTGYKYEFLINRWFAVEYEDGMIDRLIPVAGREQVTEFSHLFSTTSRRNLADSHLWFSVFLRPARSRFTRVQRVCCCMAVLCLSMLSNAMYYEKTSAKPASGGFKLGPLSLSPEQIGVGLITNFLIFPPTFVMIFFFRKSRPRKLRPSRVEEALRQQRNEWKKKNTEITSTQLKNHRHSKGDAEAQLYHRKKKFSLPWWCVYFGWLMVVTSIGASLFFMWAYGIAFGDEKTSKWLSSLVISFISSVLVTQPIKIILMAIVASCMCRSIDYDEDDADEDEEDPRLQHDEEFLHDYKRKRHLAYQPMDLDALEEARKEREKEVKMYSVLREISAYFLFLWVITILSYGNRDPNNFYLREAIINGFIKPGDLWVEYNNVNTEKRFWNWTYNALVPELFALPWYNGREPLGLRLYLDDRNNLKIGYAVMRQVRIQPRSCKVSWLIESVSPECAGYGNMVNEDDTLYTVGWRKVNSSETLVPPEYKYLTASQLKGYPFWGQIDWYGGGGYVVPLVARRDSDVKTLIRRLERLEKEGWIDKHTRAVFVEFGTYNAQINLFCAVTILAEFLPGGGVIPYYHIDPLRLLNYHTGFGFFQAAIEVIFIIFTLFFTVKELKSICREGKAYFSQYWNIAELVSIIVSYTGIINHIYKMFITKEILRIFTETEGTGYVKLQEAVLLNELFCYQIGLVMSISTLKFLKLLRFNKRIGILSSTLRTCAQELQSYSVCLMVVFMAFVVLFWLLLGRHVREFSTFVYSFESSISMMLKKFNYDDMYAAQPVLTPIAFFTFSLATAVVLINILLSIIIRSFEDVKHDVSMQSNEYEILDFFINRMKMLTGIGTAKVRPLPSMYRDKKKPKDSVSSFPDKVDRLVDFINDFYFENQMDFSGKDFLKKMNAEVSTAAERETRKAKPVVASKSKIPKSVSERFDDF</sequence>
<evidence type="ECO:0000256" key="28">
    <source>
        <dbReference type="SAM" id="MobiDB-lite"/>
    </source>
</evidence>
<dbReference type="SMART" id="SM00308">
    <property type="entry name" value="LH2"/>
    <property type="match status" value="1"/>
</dbReference>
<accession>A0AAV4WTG9</accession>
<comment type="similarity">
    <text evidence="4">Belongs to the DNA polymerase type-B family.</text>
</comment>
<dbReference type="GO" id="GO:0051539">
    <property type="term" value="F:4 iron, 4 sulfur cluster binding"/>
    <property type="evidence" value="ECO:0007669"/>
    <property type="project" value="UniProtKB-KW"/>
</dbReference>
<evidence type="ECO:0000256" key="18">
    <source>
        <dbReference type="ARBA" id="ARBA00023004"/>
    </source>
</evidence>
<dbReference type="Pfam" id="PF01822">
    <property type="entry name" value="WSC"/>
    <property type="match status" value="1"/>
</dbReference>
<dbReference type="SUPFAM" id="SSF56672">
    <property type="entry name" value="DNA/RNA polymerases"/>
    <property type="match status" value="1"/>
</dbReference>
<dbReference type="PRINTS" id="PR01433">
    <property type="entry name" value="POLYCYSTIN2"/>
</dbReference>
<dbReference type="GO" id="GO:0006287">
    <property type="term" value="P:base-excision repair, gap-filling"/>
    <property type="evidence" value="ECO:0007669"/>
    <property type="project" value="TreeGrafter"/>
</dbReference>
<keyword evidence="14" id="KW-0863">Zinc-finger</keyword>
<evidence type="ECO:0000256" key="24">
    <source>
        <dbReference type="ARBA" id="ARBA00023242"/>
    </source>
</evidence>
<evidence type="ECO:0000256" key="26">
    <source>
        <dbReference type="PIRSR" id="PIRSR603915-2"/>
    </source>
</evidence>
<feature type="transmembrane region" description="Helical" evidence="29">
    <location>
        <begin position="4924"/>
        <end position="4944"/>
    </location>
</feature>
<dbReference type="Gene3D" id="2.60.60.20">
    <property type="entry name" value="PLAT/LH2 domain"/>
    <property type="match status" value="1"/>
</dbReference>
<feature type="transmembrane region" description="Helical" evidence="29">
    <location>
        <begin position="4964"/>
        <end position="4986"/>
    </location>
</feature>
<comment type="caution">
    <text evidence="33">The sequence shown here is derived from an EMBL/GenBank/DDBJ whole genome shotgun (WGS) entry which is preliminary data.</text>
</comment>
<organism evidence="33 34">
    <name type="scientific">Caerostris darwini</name>
    <dbReference type="NCBI Taxonomy" id="1538125"/>
    <lineage>
        <taxon>Eukaryota</taxon>
        <taxon>Metazoa</taxon>
        <taxon>Ecdysozoa</taxon>
        <taxon>Arthropoda</taxon>
        <taxon>Chelicerata</taxon>
        <taxon>Arachnida</taxon>
        <taxon>Araneae</taxon>
        <taxon>Araneomorphae</taxon>
        <taxon>Entelegynae</taxon>
        <taxon>Araneoidea</taxon>
        <taxon>Araneidae</taxon>
        <taxon>Caerostris</taxon>
    </lineage>
</organism>
<dbReference type="Pfam" id="PF20519">
    <property type="entry name" value="Polycystin_dom"/>
    <property type="match status" value="1"/>
</dbReference>
<evidence type="ECO:0000256" key="14">
    <source>
        <dbReference type="ARBA" id="ARBA00022771"/>
    </source>
</evidence>
<dbReference type="GO" id="GO:0000278">
    <property type="term" value="P:mitotic cell cycle"/>
    <property type="evidence" value="ECO:0007669"/>
    <property type="project" value="TreeGrafter"/>
</dbReference>
<evidence type="ECO:0000256" key="12">
    <source>
        <dbReference type="ARBA" id="ARBA00022705"/>
    </source>
</evidence>
<dbReference type="Pfam" id="PF01477">
    <property type="entry name" value="PLAT"/>
    <property type="match status" value="1"/>
</dbReference>
<dbReference type="InterPro" id="IPR006133">
    <property type="entry name" value="DNA-dir_DNA_pol_B_exonuc"/>
</dbReference>
<dbReference type="InterPro" id="IPR001024">
    <property type="entry name" value="PLAT/LH2_dom"/>
</dbReference>
<dbReference type="GO" id="GO:0003677">
    <property type="term" value="F:DNA binding"/>
    <property type="evidence" value="ECO:0007669"/>
    <property type="project" value="UniProtKB-KW"/>
</dbReference>
<dbReference type="GO" id="GO:0008310">
    <property type="term" value="F:single-stranded DNA 3'-5' DNA exonuclease activity"/>
    <property type="evidence" value="ECO:0007669"/>
    <property type="project" value="TreeGrafter"/>
</dbReference>
<dbReference type="Gene3D" id="1.10.132.60">
    <property type="entry name" value="DNA polymerase family B, C-terminal domain"/>
    <property type="match status" value="1"/>
</dbReference>
<feature type="transmembrane region" description="Helical" evidence="29">
    <location>
        <begin position="4834"/>
        <end position="4854"/>
    </location>
</feature>
<feature type="transmembrane region" description="Helical" evidence="29">
    <location>
        <begin position="4800"/>
        <end position="4822"/>
    </location>
</feature>
<dbReference type="GO" id="GO:0000166">
    <property type="term" value="F:nucleotide binding"/>
    <property type="evidence" value="ECO:0007669"/>
    <property type="project" value="InterPro"/>
</dbReference>
<dbReference type="Pfam" id="PF02010">
    <property type="entry name" value="REJ"/>
    <property type="match status" value="1"/>
</dbReference>
<dbReference type="Pfam" id="PF03104">
    <property type="entry name" value="DNA_pol_B_exo1"/>
    <property type="match status" value="1"/>
</dbReference>
<dbReference type="InterPro" id="IPR042060">
    <property type="entry name" value="PLAT_polycystin1"/>
</dbReference>
<evidence type="ECO:0000313" key="33">
    <source>
        <dbReference type="EMBL" id="GIY86167.1"/>
    </source>
</evidence>
<feature type="region of interest" description="Disordered" evidence="28">
    <location>
        <begin position="1"/>
        <end position="30"/>
    </location>
</feature>
<protein>
    <recommendedName>
        <fullName evidence="6">DNA-directed DNA polymerase</fullName>
        <ecNumber evidence="6">2.7.7.7</ecNumber>
    </recommendedName>
</protein>
<dbReference type="SMART" id="SM01159">
    <property type="entry name" value="DUF1744"/>
    <property type="match status" value="1"/>
</dbReference>
<dbReference type="SUPFAM" id="SSF53098">
    <property type="entry name" value="Ribonuclease H-like"/>
    <property type="match status" value="1"/>
</dbReference>
<evidence type="ECO:0000256" key="20">
    <source>
        <dbReference type="ARBA" id="ARBA00023069"/>
    </source>
</evidence>
<evidence type="ECO:0000256" key="6">
    <source>
        <dbReference type="ARBA" id="ARBA00012417"/>
    </source>
</evidence>
<evidence type="ECO:0000259" key="32">
    <source>
        <dbReference type="PROSITE" id="PS51212"/>
    </source>
</evidence>
<dbReference type="GO" id="GO:0005929">
    <property type="term" value="C:cilium"/>
    <property type="evidence" value="ECO:0007669"/>
    <property type="project" value="UniProtKB-SubCell"/>
</dbReference>
<feature type="compositionally biased region" description="Acidic residues" evidence="28">
    <location>
        <begin position="1928"/>
        <end position="1940"/>
    </location>
</feature>
<dbReference type="CDD" id="cd00146">
    <property type="entry name" value="PKD"/>
    <property type="match status" value="1"/>
</dbReference>
<evidence type="ECO:0000256" key="19">
    <source>
        <dbReference type="ARBA" id="ARBA00023014"/>
    </source>
</evidence>
<dbReference type="InterPro" id="IPR000601">
    <property type="entry name" value="PKD_dom"/>
</dbReference>
<keyword evidence="9" id="KW-0808">Transferase</keyword>
<dbReference type="EMBL" id="BPLQ01015152">
    <property type="protein sequence ID" value="GIY86167.1"/>
    <property type="molecule type" value="Genomic_DNA"/>
</dbReference>
<keyword evidence="21" id="KW-0238">DNA-binding</keyword>
<dbReference type="InterPro" id="IPR013783">
    <property type="entry name" value="Ig-like_fold"/>
</dbReference>
<dbReference type="InterPro" id="IPR002859">
    <property type="entry name" value="PKD/REJ-like"/>
</dbReference>
<keyword evidence="19" id="KW-0411">Iron-sulfur</keyword>
<evidence type="ECO:0000256" key="17">
    <source>
        <dbReference type="ARBA" id="ARBA00022989"/>
    </source>
</evidence>
<evidence type="ECO:0000259" key="30">
    <source>
        <dbReference type="PROSITE" id="PS50093"/>
    </source>
</evidence>
<dbReference type="SUPFAM" id="SSF49299">
    <property type="entry name" value="PKD domain"/>
    <property type="match status" value="3"/>
</dbReference>
<feature type="domain" description="PLAT" evidence="31">
    <location>
        <begin position="4156"/>
        <end position="4275"/>
    </location>
</feature>
<feature type="domain" description="PKD" evidence="30">
    <location>
        <begin position="2815"/>
        <end position="2891"/>
    </location>
</feature>
<dbReference type="InterPro" id="IPR036392">
    <property type="entry name" value="PLAT/LH2_dom_sf"/>
</dbReference>
<dbReference type="PROSITE" id="PS50095">
    <property type="entry name" value="PLAT"/>
    <property type="match status" value="1"/>
</dbReference>
<proteinExistence type="inferred from homology"/>
<evidence type="ECO:0000256" key="8">
    <source>
        <dbReference type="ARBA" id="ARBA00022485"/>
    </source>
</evidence>
<dbReference type="Gene3D" id="3.30.342.10">
    <property type="entry name" value="DNA Polymerase, chain B, domain 1"/>
    <property type="match status" value="1"/>
</dbReference>
<evidence type="ECO:0000256" key="10">
    <source>
        <dbReference type="ARBA" id="ARBA00022692"/>
    </source>
</evidence>
<dbReference type="PANTHER" id="PTHR10670:SF0">
    <property type="entry name" value="DNA POLYMERASE EPSILON CATALYTIC SUBUNIT A"/>
    <property type="match status" value="1"/>
</dbReference>
<keyword evidence="15" id="KW-0862">Zinc</keyword>
<dbReference type="GO" id="GO:0008270">
    <property type="term" value="F:zinc ion binding"/>
    <property type="evidence" value="ECO:0007669"/>
    <property type="project" value="UniProtKB-KW"/>
</dbReference>
<keyword evidence="10 29" id="KW-0812">Transmembrane</keyword>
<evidence type="ECO:0000256" key="29">
    <source>
        <dbReference type="SAM" id="Phobius"/>
    </source>
</evidence>
<keyword evidence="24" id="KW-0539">Nucleus</keyword>
<keyword evidence="11" id="KW-0548">Nucleotidyltransferase</keyword>
<dbReference type="SUPFAM" id="SSF49723">
    <property type="entry name" value="Lipase/lipooxygenase domain (PLAT/LH2 domain)"/>
    <property type="match status" value="1"/>
</dbReference>
<dbReference type="PANTHER" id="PTHR10670">
    <property type="entry name" value="DNA POLYMERASE EPSILON CATALYTIC SUBUNIT A"/>
    <property type="match status" value="1"/>
</dbReference>
<evidence type="ECO:0000259" key="31">
    <source>
        <dbReference type="PROSITE" id="PS50095"/>
    </source>
</evidence>
<keyword evidence="25" id="KW-0966">Cell projection</keyword>
<dbReference type="FunFam" id="1.10.287.70:FF:000086">
    <property type="entry name" value="Polycystic kidney disease 2"/>
    <property type="match status" value="1"/>
</dbReference>
<dbReference type="InterPro" id="IPR055191">
    <property type="entry name" value="POL2_thumb"/>
</dbReference>
<keyword evidence="16" id="KW-0239">DNA-directed DNA polymerase</keyword>
<evidence type="ECO:0000256" key="3">
    <source>
        <dbReference type="ARBA" id="ARBA00004651"/>
    </source>
</evidence>
<dbReference type="InterPro" id="IPR013122">
    <property type="entry name" value="PKD1_2_channel"/>
</dbReference>
<evidence type="ECO:0000256" key="5">
    <source>
        <dbReference type="ARBA" id="ARBA00007200"/>
    </source>
</evidence>
<reference evidence="33 34" key="1">
    <citation type="submission" date="2021-06" db="EMBL/GenBank/DDBJ databases">
        <title>Caerostris darwini draft genome.</title>
        <authorList>
            <person name="Kono N."/>
            <person name="Arakawa K."/>
        </authorList>
    </citation>
    <scope>NUCLEOTIDE SEQUENCE [LARGE SCALE GENOMIC DNA]</scope>
</reference>
<evidence type="ECO:0000256" key="27">
    <source>
        <dbReference type="PROSITE-ProRule" id="PRU00152"/>
    </source>
</evidence>
<dbReference type="FunFam" id="3.30.420.10:FF:000010">
    <property type="entry name" value="DNA polymerase epsilon catalytic subunit"/>
    <property type="match status" value="1"/>
</dbReference>
<feature type="compositionally biased region" description="Basic and acidic residues" evidence="28">
    <location>
        <begin position="9"/>
        <end position="30"/>
    </location>
</feature>
<dbReference type="Pfam" id="PF22912">
    <property type="entry name" value="zf-DPOE"/>
    <property type="match status" value="1"/>
</dbReference>
<dbReference type="InterPro" id="IPR023211">
    <property type="entry name" value="DNA_pol_palm_dom_sf"/>
</dbReference>
<dbReference type="EC" id="2.7.7.7" evidence="6"/>
<evidence type="ECO:0000256" key="21">
    <source>
        <dbReference type="ARBA" id="ARBA00023125"/>
    </source>
</evidence>
<evidence type="ECO:0000313" key="34">
    <source>
        <dbReference type="Proteomes" id="UP001054837"/>
    </source>
</evidence>
<dbReference type="FunFam" id="1.10.132.60:FF:000002">
    <property type="entry name" value="DNA polymerase epsilon catalytic subunit"/>
    <property type="match status" value="1"/>
</dbReference>
<dbReference type="Pfam" id="PF08016">
    <property type="entry name" value="PKD_channel"/>
    <property type="match status" value="1"/>
</dbReference>
<dbReference type="PROSITE" id="PS50093">
    <property type="entry name" value="PKD"/>
    <property type="match status" value="1"/>
</dbReference>
<feature type="transmembrane region" description="Helical" evidence="29">
    <location>
        <begin position="4446"/>
        <end position="4469"/>
    </location>
</feature>
<keyword evidence="20" id="KW-0969">Cilium</keyword>
<dbReference type="PROSITE" id="PS51212">
    <property type="entry name" value="WSC"/>
    <property type="match status" value="1"/>
</dbReference>
<dbReference type="Pfam" id="PF22634">
    <property type="entry name" value="POL2_thumb"/>
    <property type="match status" value="1"/>
</dbReference>
<dbReference type="InterPro" id="IPR012337">
    <property type="entry name" value="RNaseH-like_sf"/>
</dbReference>
<feature type="region of interest" description="Disordered" evidence="28">
    <location>
        <begin position="5148"/>
        <end position="5173"/>
    </location>
</feature>
<keyword evidence="18" id="KW-0408">Iron</keyword>
<feature type="transmembrane region" description="Helical" evidence="29">
    <location>
        <begin position="4481"/>
        <end position="4507"/>
    </location>
</feature>
<dbReference type="InterPro" id="IPR029703">
    <property type="entry name" value="POL2"/>
</dbReference>
<feature type="transmembrane region" description="Helical" evidence="29">
    <location>
        <begin position="5026"/>
        <end position="5048"/>
    </location>
</feature>
<dbReference type="InterPro" id="IPR003915">
    <property type="entry name" value="PKD_2"/>
</dbReference>
<feature type="region of interest" description="Disordered" evidence="28">
    <location>
        <begin position="1921"/>
        <end position="1940"/>
    </location>
</feature>
<dbReference type="FunFam" id="3.90.1600.10:FF:000006">
    <property type="entry name" value="DNA polymerase epsilon catalytic subunit"/>
    <property type="match status" value="1"/>
</dbReference>
<dbReference type="InterPro" id="IPR002889">
    <property type="entry name" value="WSC_carb-bd"/>
</dbReference>
<evidence type="ECO:0000256" key="9">
    <source>
        <dbReference type="ARBA" id="ARBA00022679"/>
    </source>
</evidence>
<dbReference type="GO" id="GO:0006272">
    <property type="term" value="P:leading strand elongation"/>
    <property type="evidence" value="ECO:0007669"/>
    <property type="project" value="TreeGrafter"/>
</dbReference>
<evidence type="ECO:0000256" key="7">
    <source>
        <dbReference type="ARBA" id="ARBA00022475"/>
    </source>
</evidence>
<evidence type="ECO:0000256" key="16">
    <source>
        <dbReference type="ARBA" id="ARBA00022932"/>
    </source>
</evidence>
<keyword evidence="12" id="KW-0235">DNA replication</keyword>
<dbReference type="InterPro" id="IPR006172">
    <property type="entry name" value="DNA-dir_DNA_pol_B"/>
</dbReference>
<evidence type="ECO:0000256" key="13">
    <source>
        <dbReference type="ARBA" id="ARBA00022723"/>
    </source>
</evidence>
<name>A0AAV4WTG9_9ARAC</name>
<evidence type="ECO:0000256" key="15">
    <source>
        <dbReference type="ARBA" id="ARBA00022833"/>
    </source>
</evidence>
<dbReference type="InterPro" id="IPR042087">
    <property type="entry name" value="DNA_pol_B_thumb"/>
</dbReference>
<dbReference type="InterPro" id="IPR043502">
    <property type="entry name" value="DNA/RNA_pol_sf"/>
</dbReference>
<feature type="transmembrane region" description="Helical" evidence="29">
    <location>
        <begin position="4363"/>
        <end position="4384"/>
    </location>
</feature>
<dbReference type="GO" id="GO:0003887">
    <property type="term" value="F:DNA-directed DNA polymerase activity"/>
    <property type="evidence" value="ECO:0007669"/>
    <property type="project" value="UniProtKB-KW"/>
</dbReference>
<keyword evidence="22 29" id="KW-0472">Membrane</keyword>
<dbReference type="Proteomes" id="UP001054837">
    <property type="component" value="Unassembled WGS sequence"/>
</dbReference>
<gene>
    <name evidence="33" type="primary">Pole</name>
    <name evidence="33" type="ORF">CDAR_104691</name>
</gene>
<evidence type="ECO:0000256" key="22">
    <source>
        <dbReference type="ARBA" id="ARBA00023136"/>
    </source>
</evidence>
<dbReference type="GO" id="GO:0005886">
    <property type="term" value="C:plasma membrane"/>
    <property type="evidence" value="ECO:0007669"/>
    <property type="project" value="UniProtKB-SubCell"/>
</dbReference>
<keyword evidence="7" id="KW-1003">Cell membrane</keyword>
<evidence type="ECO:0000256" key="11">
    <source>
        <dbReference type="ARBA" id="ARBA00022695"/>
    </source>
</evidence>
<dbReference type="InterPro" id="IPR046791">
    <property type="entry name" value="Polycystin_dom"/>
</dbReference>
<dbReference type="Gene3D" id="3.90.1600.10">
    <property type="entry name" value="Palm domain of DNA polymerase"/>
    <property type="match status" value="1"/>
</dbReference>
<dbReference type="GO" id="GO:0045004">
    <property type="term" value="P:DNA replication proofreading"/>
    <property type="evidence" value="ECO:0007669"/>
    <property type="project" value="TreeGrafter"/>
</dbReference>
<dbReference type="SMART" id="SM00321">
    <property type="entry name" value="WSC"/>
    <property type="match status" value="1"/>
</dbReference>
<keyword evidence="23" id="KW-0325">Glycoprotein</keyword>
<feature type="disulfide bond" evidence="26">
    <location>
        <begin position="4682"/>
        <end position="4695"/>
    </location>
</feature>
<keyword evidence="17 29" id="KW-1133">Transmembrane helix</keyword>
<feature type="domain" description="WSC" evidence="32">
    <location>
        <begin position="2242"/>
        <end position="2336"/>
    </location>
</feature>
<dbReference type="InterPro" id="IPR035986">
    <property type="entry name" value="PKD_dom_sf"/>
</dbReference>